<dbReference type="AlphaFoldDB" id="A0A2T7A7C3"/>
<dbReference type="PANTHER" id="PTHR42044:SF2">
    <property type="entry name" value="DUF676 DOMAIN-CONTAINING PROTEIN"/>
    <property type="match status" value="1"/>
</dbReference>
<evidence type="ECO:0000313" key="2">
    <source>
        <dbReference type="EMBL" id="PUU83602.1"/>
    </source>
</evidence>
<evidence type="ECO:0000256" key="1">
    <source>
        <dbReference type="SAM" id="Phobius"/>
    </source>
</evidence>
<reference evidence="2 3" key="1">
    <citation type="submission" date="2017-04" db="EMBL/GenBank/DDBJ databases">
        <title>Draft genome sequence of Tuber borchii Vittad., a whitish edible truffle.</title>
        <authorList>
            <consortium name="DOE Joint Genome Institute"/>
            <person name="Murat C."/>
            <person name="Kuo A."/>
            <person name="Barry K.W."/>
            <person name="Clum A."/>
            <person name="Dockter R.B."/>
            <person name="Fauchery L."/>
            <person name="Iotti M."/>
            <person name="Kohler A."/>
            <person name="Labutti K."/>
            <person name="Lindquist E.A."/>
            <person name="Lipzen A."/>
            <person name="Ohm R.A."/>
            <person name="Wang M."/>
            <person name="Grigoriev I.V."/>
            <person name="Zambonelli A."/>
            <person name="Martin F.M."/>
        </authorList>
    </citation>
    <scope>NUCLEOTIDE SEQUENCE [LARGE SCALE GENOMIC DNA]</scope>
    <source>
        <strain evidence="2 3">Tbo3840</strain>
    </source>
</reference>
<accession>A0A2T7A7C3</accession>
<keyword evidence="1" id="KW-1133">Transmembrane helix</keyword>
<feature type="transmembrane region" description="Helical" evidence="1">
    <location>
        <begin position="20"/>
        <end position="44"/>
    </location>
</feature>
<dbReference type="STRING" id="42251.A0A2T7A7C3"/>
<evidence type="ECO:0000313" key="3">
    <source>
        <dbReference type="Proteomes" id="UP000244722"/>
    </source>
</evidence>
<evidence type="ECO:0008006" key="4">
    <source>
        <dbReference type="Google" id="ProtNLM"/>
    </source>
</evidence>
<keyword evidence="1" id="KW-0472">Membrane</keyword>
<keyword evidence="3" id="KW-1185">Reference proteome</keyword>
<comment type="caution">
    <text evidence="2">The sequence shown here is derived from an EMBL/GenBank/DDBJ whole genome shotgun (WGS) entry which is preliminary data.</text>
</comment>
<proteinExistence type="predicted"/>
<feature type="transmembrane region" description="Helical" evidence="1">
    <location>
        <begin position="56"/>
        <end position="79"/>
    </location>
</feature>
<feature type="transmembrane region" description="Helical" evidence="1">
    <location>
        <begin position="85"/>
        <end position="106"/>
    </location>
</feature>
<keyword evidence="1" id="KW-0812">Transmembrane</keyword>
<dbReference type="OrthoDB" id="202545at2759"/>
<dbReference type="Proteomes" id="UP000244722">
    <property type="component" value="Unassembled WGS sequence"/>
</dbReference>
<dbReference type="EMBL" id="NESQ01000009">
    <property type="protein sequence ID" value="PUU83602.1"/>
    <property type="molecule type" value="Genomic_DNA"/>
</dbReference>
<organism evidence="2 3">
    <name type="scientific">Tuber borchii</name>
    <name type="common">White truffle</name>
    <dbReference type="NCBI Taxonomy" id="42251"/>
    <lineage>
        <taxon>Eukaryota</taxon>
        <taxon>Fungi</taxon>
        <taxon>Dikarya</taxon>
        <taxon>Ascomycota</taxon>
        <taxon>Pezizomycotina</taxon>
        <taxon>Pezizomycetes</taxon>
        <taxon>Pezizales</taxon>
        <taxon>Tuberaceae</taxon>
        <taxon>Tuber</taxon>
    </lineage>
</organism>
<sequence>MDTQANTPLLLPAPTRYPPPYLFILDLCVLVSNLPYLLGIVLPLRTSNPYAELYPYSWGNITSLTLGILLIIVGLLSLLLIPAWLFLPGGVWLCWFAGVAGVTWALSRALNGHEGDVVVSSGQYVRGKAELEDEKWFYVNGVMTGEYWLKTNVDEAERRFGRRIWGCLVQRDLRYSSACVRSLYNNLRTALLELESKPYPSSSSSPSSSIPVCRPKYKRVVLLAHSQGALITSLVLDMLYADIPASLLSCLEVYTFGNASNTFNNPLSQADNPNSGTLRHLEHYANRGEYVSRIGILAFMPGGDVGQALQTWGNQFAGRVFVREGRGHLFVQHYLDVLFEGGFVEVGGGGGVGRLLGYRDGAVVPNSILYSTPLRQRLVIHPATELALLSNEVTTKEASVFKESIFQKCWSSFSALV</sequence>
<protein>
    <recommendedName>
        <fullName evidence="4">Alpha/Beta hydrolase protein</fullName>
    </recommendedName>
</protein>
<gene>
    <name evidence="2" type="ORF">B9Z19DRAFT_1105088</name>
</gene>
<dbReference type="PANTHER" id="PTHR42044">
    <property type="entry name" value="DUF676 DOMAIN-CONTAINING PROTEIN-RELATED"/>
    <property type="match status" value="1"/>
</dbReference>
<name>A0A2T7A7C3_TUBBO</name>